<feature type="region of interest" description="Disordered" evidence="1">
    <location>
        <begin position="150"/>
        <end position="174"/>
    </location>
</feature>
<dbReference type="PANTHER" id="PTHR38463:SF1">
    <property type="entry name" value="STRESS RESPONSE PROTEIN YSNF"/>
    <property type="match status" value="1"/>
</dbReference>
<gene>
    <name evidence="3" type="ORF">DRW41_14520</name>
</gene>
<evidence type="ECO:0000313" key="4">
    <source>
        <dbReference type="Proteomes" id="UP000257144"/>
    </source>
</evidence>
<keyword evidence="4" id="KW-1185">Reference proteome</keyword>
<comment type="caution">
    <text evidence="3">The sequence shown here is derived from an EMBL/GenBank/DDBJ whole genome shotgun (WGS) entry which is preliminary data.</text>
</comment>
<reference evidence="3 4" key="1">
    <citation type="submission" date="2018-07" db="EMBL/GenBank/DDBJ databases">
        <title>Bacillus sp. YLB-04 draft genome sequence.</title>
        <authorList>
            <person name="Yu L."/>
            <person name="Tang X."/>
        </authorList>
    </citation>
    <scope>NUCLEOTIDE SEQUENCE [LARGE SCALE GENOMIC DNA]</scope>
    <source>
        <strain evidence="3 4">YLB-04</strain>
    </source>
</reference>
<feature type="domain" description="DUF2382" evidence="2">
    <location>
        <begin position="42"/>
        <end position="151"/>
    </location>
</feature>
<protein>
    <recommendedName>
        <fullName evidence="2">DUF2382 domain-containing protein</fullName>
    </recommendedName>
</protein>
<dbReference type="Pfam" id="PF09557">
    <property type="entry name" value="DUF2382"/>
    <property type="match status" value="1"/>
</dbReference>
<feature type="compositionally biased region" description="Basic and acidic residues" evidence="1">
    <location>
        <begin position="159"/>
        <end position="174"/>
    </location>
</feature>
<accession>A0A3D8GP92</accession>
<feature type="compositionally biased region" description="Polar residues" evidence="1">
    <location>
        <begin position="8"/>
        <end position="27"/>
    </location>
</feature>
<feature type="region of interest" description="Disordered" evidence="1">
    <location>
        <begin position="1"/>
        <end position="33"/>
    </location>
</feature>
<name>A0A3D8GP92_9BACI</name>
<dbReference type="AlphaFoldDB" id="A0A3D8GP92"/>
<dbReference type="NCBIfam" id="TIGR02271">
    <property type="entry name" value="YsnF/AvaK domain"/>
    <property type="match status" value="1"/>
</dbReference>
<dbReference type="EMBL" id="QNQT01000006">
    <property type="protein sequence ID" value="RDU36310.1"/>
    <property type="molecule type" value="Genomic_DNA"/>
</dbReference>
<proteinExistence type="predicted"/>
<dbReference type="OrthoDB" id="2678178at2"/>
<sequence length="174" mass="20143">MLFEDTDVTGQATNTQTRFTDTGQNLTGFDRDRLDSDDERTLKLREEQLDVQKDRVQTGEVKVHKDVVEEQESIYVPVSREEVYVERREVDNFDADAGEIGGDETIRVPIVEEKVEVTKRPVVTEELVIGKKEVQSTERVVENVKREEAHIETDDERDFDGKRDVLDNGRNDRF</sequence>
<evidence type="ECO:0000259" key="2">
    <source>
        <dbReference type="Pfam" id="PF09557"/>
    </source>
</evidence>
<dbReference type="Proteomes" id="UP000257144">
    <property type="component" value="Unassembled WGS sequence"/>
</dbReference>
<organism evidence="3 4">
    <name type="scientific">Neobacillus piezotolerans</name>
    <dbReference type="NCBI Taxonomy" id="2259171"/>
    <lineage>
        <taxon>Bacteria</taxon>
        <taxon>Bacillati</taxon>
        <taxon>Bacillota</taxon>
        <taxon>Bacilli</taxon>
        <taxon>Bacillales</taxon>
        <taxon>Bacillaceae</taxon>
        <taxon>Neobacillus</taxon>
    </lineage>
</organism>
<evidence type="ECO:0000256" key="1">
    <source>
        <dbReference type="SAM" id="MobiDB-lite"/>
    </source>
</evidence>
<evidence type="ECO:0000313" key="3">
    <source>
        <dbReference type="EMBL" id="RDU36310.1"/>
    </source>
</evidence>
<dbReference type="PANTHER" id="PTHR38463">
    <property type="entry name" value="STRESS RESPONSE PROTEIN YSNF"/>
    <property type="match status" value="1"/>
</dbReference>
<dbReference type="InterPro" id="IPR019060">
    <property type="entry name" value="DUF2382"/>
</dbReference>
<dbReference type="InterPro" id="IPR052967">
    <property type="entry name" value="Stress_Response_Assoc"/>
</dbReference>